<gene>
    <name evidence="1" type="ORF">TTAC_LOCUS7659</name>
</gene>
<reference evidence="3" key="1">
    <citation type="submission" date="2017-02" db="UniProtKB">
        <authorList>
            <consortium name="WormBaseParasite"/>
        </authorList>
    </citation>
    <scope>IDENTIFICATION</scope>
</reference>
<sequence>MNVCGCKIDPSTVAVSPNVVCRVVSAVSETQVADVHPKGGMAYAAYRRHISSRNYNQYADDVTGTSSNPHGSQVIGGYMDYFNQTPEAVQSGFGPSATLDDELIADGQHRVGDTELLTS</sequence>
<organism evidence="3">
    <name type="scientific">Hydatigena taeniaeformis</name>
    <name type="common">Feline tapeworm</name>
    <name type="synonym">Taenia taeniaeformis</name>
    <dbReference type="NCBI Taxonomy" id="6205"/>
    <lineage>
        <taxon>Eukaryota</taxon>
        <taxon>Metazoa</taxon>
        <taxon>Spiralia</taxon>
        <taxon>Lophotrochozoa</taxon>
        <taxon>Platyhelminthes</taxon>
        <taxon>Cestoda</taxon>
        <taxon>Eucestoda</taxon>
        <taxon>Cyclophyllidea</taxon>
        <taxon>Taeniidae</taxon>
        <taxon>Hydatigera</taxon>
    </lineage>
</organism>
<dbReference type="STRING" id="6205.A0A0R3X2Y0"/>
<dbReference type="WBParaSite" id="TTAC_0000767401-mRNA-1">
    <property type="protein sequence ID" value="TTAC_0000767401-mRNA-1"/>
    <property type="gene ID" value="TTAC_0000767401"/>
</dbReference>
<dbReference type="OrthoDB" id="10041611at2759"/>
<dbReference type="EMBL" id="UYWX01020392">
    <property type="protein sequence ID" value="VDM32079.1"/>
    <property type="molecule type" value="Genomic_DNA"/>
</dbReference>
<evidence type="ECO:0000313" key="3">
    <source>
        <dbReference type="WBParaSite" id="TTAC_0000767401-mRNA-1"/>
    </source>
</evidence>
<dbReference type="Proteomes" id="UP000274429">
    <property type="component" value="Unassembled WGS sequence"/>
</dbReference>
<reference evidence="1 2" key="2">
    <citation type="submission" date="2018-11" db="EMBL/GenBank/DDBJ databases">
        <authorList>
            <consortium name="Pathogen Informatics"/>
        </authorList>
    </citation>
    <scope>NUCLEOTIDE SEQUENCE [LARGE SCALE GENOMIC DNA]</scope>
</reference>
<proteinExistence type="predicted"/>
<dbReference type="AlphaFoldDB" id="A0A0R3X2Y0"/>
<evidence type="ECO:0000313" key="2">
    <source>
        <dbReference type="Proteomes" id="UP000274429"/>
    </source>
</evidence>
<keyword evidence="2" id="KW-1185">Reference proteome</keyword>
<protein>
    <submittedName>
        <fullName evidence="3">Transposase</fullName>
    </submittedName>
</protein>
<accession>A0A0R3X2Y0</accession>
<name>A0A0R3X2Y0_HYDTA</name>
<evidence type="ECO:0000313" key="1">
    <source>
        <dbReference type="EMBL" id="VDM32079.1"/>
    </source>
</evidence>